<dbReference type="Proteomes" id="UP000187609">
    <property type="component" value="Unassembled WGS sequence"/>
</dbReference>
<gene>
    <name evidence="1" type="ORF">A4A49_08796</name>
</gene>
<proteinExistence type="predicted"/>
<evidence type="ECO:0000313" key="1">
    <source>
        <dbReference type="EMBL" id="OIT06750.1"/>
    </source>
</evidence>
<dbReference type="InterPro" id="IPR044852">
    <property type="entry name" value="WBP2-like"/>
</dbReference>
<dbReference type="CDD" id="cd13214">
    <property type="entry name" value="PH-GRAM_WBP2"/>
    <property type="match status" value="1"/>
</dbReference>
<evidence type="ECO:0000313" key="2">
    <source>
        <dbReference type="Proteomes" id="UP000187609"/>
    </source>
</evidence>
<comment type="caution">
    <text evidence="1">The sequence shown here is derived from an EMBL/GenBank/DDBJ whole genome shotgun (WGS) entry which is preliminary data.</text>
</comment>
<dbReference type="OrthoDB" id="1259151at2759"/>
<sequence>MALNPKLFPHGMPMPYLNELFVFASDVVDFEIDNIPRLGEVQAKGTIYLSNMRMVFVANNPKDNFISFDIPLLFVHGEKFNQPIFFCKNISGYVNPVVQAANGNTTLPHSFKILFNEGGYETFIPLVFKLIGKVRRRYRRSRAKPRVDPHEAAQTPVDEMTRHAYVDPNDPTFIYLQQPKPESKFRRCSYQSQSAETSI</sequence>
<dbReference type="SUPFAM" id="SSF50729">
    <property type="entry name" value="PH domain-like"/>
    <property type="match status" value="1"/>
</dbReference>
<dbReference type="STRING" id="49451.A0A1J6IPG7"/>
<dbReference type="Gramene" id="OIT06750">
    <property type="protein sequence ID" value="OIT06750"/>
    <property type="gene ID" value="A4A49_08796"/>
</dbReference>
<dbReference type="GO" id="GO:0005634">
    <property type="term" value="C:nucleus"/>
    <property type="evidence" value="ECO:0007669"/>
    <property type="project" value="TreeGrafter"/>
</dbReference>
<dbReference type="OMA" id="PMPYLNE"/>
<dbReference type="GO" id="GO:0003713">
    <property type="term" value="F:transcription coactivator activity"/>
    <property type="evidence" value="ECO:0007669"/>
    <property type="project" value="InterPro"/>
</dbReference>
<dbReference type="GO" id="GO:0031490">
    <property type="term" value="F:chromatin DNA binding"/>
    <property type="evidence" value="ECO:0007669"/>
    <property type="project" value="TreeGrafter"/>
</dbReference>
<name>A0A1J6IPG7_NICAT</name>
<dbReference type="AlphaFoldDB" id="A0A1J6IPG7"/>
<dbReference type="PANTHER" id="PTHR31606:SF9">
    <property type="entry name" value="UPF0664 STRESS-INDUCED PROTEIN C29B12.11C-LIKE"/>
    <property type="match status" value="1"/>
</dbReference>
<dbReference type="PANTHER" id="PTHR31606">
    <property type="entry name" value="WW DOMAIN BINDING PROTEIN 2, ISOFORM E"/>
    <property type="match status" value="1"/>
</dbReference>
<dbReference type="EMBL" id="MJEQ01037184">
    <property type="protein sequence ID" value="OIT06750.1"/>
    <property type="molecule type" value="Genomic_DNA"/>
</dbReference>
<dbReference type="KEGG" id="nau:109223056"/>
<reference evidence="1" key="1">
    <citation type="submission" date="2016-11" db="EMBL/GenBank/DDBJ databases">
        <title>The genome of Nicotiana attenuata.</title>
        <authorList>
            <person name="Xu S."/>
            <person name="Brockmoeller T."/>
            <person name="Gaquerel E."/>
            <person name="Navarro A."/>
            <person name="Kuhl H."/>
            <person name="Gase K."/>
            <person name="Ling Z."/>
            <person name="Zhou W."/>
            <person name="Kreitzer C."/>
            <person name="Stanke M."/>
            <person name="Tang H."/>
            <person name="Lyons E."/>
            <person name="Pandey P."/>
            <person name="Pandey S.P."/>
            <person name="Timmermann B."/>
            <person name="Baldwin I.T."/>
        </authorList>
    </citation>
    <scope>NUCLEOTIDE SEQUENCE [LARGE SCALE GENOMIC DNA]</scope>
    <source>
        <strain evidence="1">UT</strain>
    </source>
</reference>
<keyword evidence="2" id="KW-1185">Reference proteome</keyword>
<organism evidence="1 2">
    <name type="scientific">Nicotiana attenuata</name>
    <name type="common">Coyote tobacco</name>
    <dbReference type="NCBI Taxonomy" id="49451"/>
    <lineage>
        <taxon>Eukaryota</taxon>
        <taxon>Viridiplantae</taxon>
        <taxon>Streptophyta</taxon>
        <taxon>Embryophyta</taxon>
        <taxon>Tracheophyta</taxon>
        <taxon>Spermatophyta</taxon>
        <taxon>Magnoliopsida</taxon>
        <taxon>eudicotyledons</taxon>
        <taxon>Gunneridae</taxon>
        <taxon>Pentapetalae</taxon>
        <taxon>asterids</taxon>
        <taxon>lamiids</taxon>
        <taxon>Solanales</taxon>
        <taxon>Solanaceae</taxon>
        <taxon>Nicotianoideae</taxon>
        <taxon>Nicotianeae</taxon>
        <taxon>Nicotiana</taxon>
    </lineage>
</organism>
<protein>
    <submittedName>
        <fullName evidence="1">Uncharacterized protein</fullName>
    </submittedName>
</protein>
<accession>A0A1J6IPG7</accession>